<dbReference type="GO" id="GO:0008528">
    <property type="term" value="F:G protein-coupled peptide receptor activity"/>
    <property type="evidence" value="ECO:0007669"/>
    <property type="project" value="TreeGrafter"/>
</dbReference>
<feature type="domain" description="G-protein coupled receptors family 1 profile" evidence="18">
    <location>
        <begin position="269"/>
        <end position="543"/>
    </location>
</feature>
<evidence type="ECO:0000256" key="8">
    <source>
        <dbReference type="ARBA" id="ARBA00023040"/>
    </source>
</evidence>
<evidence type="ECO:0000256" key="15">
    <source>
        <dbReference type="SAM" id="MobiDB-lite"/>
    </source>
</evidence>
<evidence type="ECO:0000256" key="3">
    <source>
        <dbReference type="ARBA" id="ARBA00022475"/>
    </source>
</evidence>
<dbReference type="RefSeq" id="XP_012678201.2">
    <property type="nucleotide sequence ID" value="XM_012822747.3"/>
</dbReference>
<dbReference type="PRINTS" id="PR00237">
    <property type="entry name" value="GPCRRHODOPSN"/>
</dbReference>
<evidence type="ECO:0000313" key="20">
    <source>
        <dbReference type="RefSeq" id="XP_012678201.2"/>
    </source>
</evidence>
<dbReference type="FunFam" id="1.20.1070.10:FF:000059">
    <property type="entry name" value="G protein-coupled receptor 37"/>
    <property type="match status" value="1"/>
</dbReference>
<dbReference type="GO" id="GO:0007193">
    <property type="term" value="P:adenylate cyclase-inhibiting G protein-coupled receptor signaling pathway"/>
    <property type="evidence" value="ECO:0007669"/>
    <property type="project" value="TreeGrafter"/>
</dbReference>
<dbReference type="GO" id="GO:0036505">
    <property type="term" value="F:prosaposin receptor activity"/>
    <property type="evidence" value="ECO:0007669"/>
    <property type="project" value="TreeGrafter"/>
</dbReference>
<evidence type="ECO:0000256" key="10">
    <source>
        <dbReference type="ARBA" id="ARBA00023157"/>
    </source>
</evidence>
<dbReference type="AlphaFoldDB" id="A0A6P3VPZ3"/>
<organism evidence="19 20">
    <name type="scientific">Clupea harengus</name>
    <name type="common">Atlantic herring</name>
    <dbReference type="NCBI Taxonomy" id="7950"/>
    <lineage>
        <taxon>Eukaryota</taxon>
        <taxon>Metazoa</taxon>
        <taxon>Chordata</taxon>
        <taxon>Craniata</taxon>
        <taxon>Vertebrata</taxon>
        <taxon>Euteleostomi</taxon>
        <taxon>Actinopterygii</taxon>
        <taxon>Neopterygii</taxon>
        <taxon>Teleostei</taxon>
        <taxon>Clupei</taxon>
        <taxon>Clupeiformes</taxon>
        <taxon>Clupeoidei</taxon>
        <taxon>Clupeidae</taxon>
        <taxon>Clupea</taxon>
    </lineage>
</organism>
<dbReference type="InterPro" id="IPR003909">
    <property type="entry name" value="GPR37_orph"/>
</dbReference>
<proteinExistence type="predicted"/>
<feature type="signal peptide" evidence="17">
    <location>
        <begin position="1"/>
        <end position="21"/>
    </location>
</feature>
<dbReference type="PANTHER" id="PTHR46216:SF3">
    <property type="entry name" value="PROSAPOSIN RECEPTOR GPR37"/>
    <property type="match status" value="1"/>
</dbReference>
<dbReference type="Pfam" id="PF00001">
    <property type="entry name" value="7tm_1"/>
    <property type="match status" value="1"/>
</dbReference>
<feature type="transmembrane region" description="Helical" evidence="16">
    <location>
        <begin position="488"/>
        <end position="514"/>
    </location>
</feature>
<dbReference type="PROSITE" id="PS50262">
    <property type="entry name" value="G_PROTEIN_RECEP_F1_2"/>
    <property type="match status" value="1"/>
</dbReference>
<evidence type="ECO:0000256" key="13">
    <source>
        <dbReference type="ARBA" id="ARBA00023224"/>
    </source>
</evidence>
<name>A0A6P3VPZ3_CLUHA</name>
<keyword evidence="19" id="KW-1185">Reference proteome</keyword>
<keyword evidence="13" id="KW-0807">Transducer</keyword>
<evidence type="ECO:0000256" key="2">
    <source>
        <dbReference type="ARBA" id="ARBA00004651"/>
    </source>
</evidence>
<evidence type="ECO:0000256" key="12">
    <source>
        <dbReference type="ARBA" id="ARBA00023180"/>
    </source>
</evidence>
<evidence type="ECO:0000256" key="11">
    <source>
        <dbReference type="ARBA" id="ARBA00023170"/>
    </source>
</evidence>
<feature type="transmembrane region" description="Helical" evidence="16">
    <location>
        <begin position="370"/>
        <end position="391"/>
    </location>
</feature>
<evidence type="ECO:0000256" key="6">
    <source>
        <dbReference type="ARBA" id="ARBA00022843"/>
    </source>
</evidence>
<dbReference type="Proteomes" id="UP000515152">
    <property type="component" value="Chromosome 3"/>
</dbReference>
<dbReference type="PRINTS" id="PR01421">
    <property type="entry name" value="GPR37ORPHANR"/>
</dbReference>
<keyword evidence="4 16" id="KW-0812">Transmembrane</keyword>
<evidence type="ECO:0000313" key="19">
    <source>
        <dbReference type="Proteomes" id="UP000515152"/>
    </source>
</evidence>
<dbReference type="GO" id="GO:0043410">
    <property type="term" value="P:positive regulation of MAPK cascade"/>
    <property type="evidence" value="ECO:0007669"/>
    <property type="project" value="TreeGrafter"/>
</dbReference>
<evidence type="ECO:0000256" key="9">
    <source>
        <dbReference type="ARBA" id="ARBA00023136"/>
    </source>
</evidence>
<feature type="chain" id="PRO_5028369919" evidence="17">
    <location>
        <begin position="22"/>
        <end position="615"/>
    </location>
</feature>
<feature type="transmembrane region" description="Helical" evidence="16">
    <location>
        <begin position="290"/>
        <end position="310"/>
    </location>
</feature>
<keyword evidence="10" id="KW-1015">Disulfide bond</keyword>
<evidence type="ECO:0000256" key="17">
    <source>
        <dbReference type="SAM" id="SignalP"/>
    </source>
</evidence>
<keyword evidence="14" id="KW-0966">Cell projection</keyword>
<keyword evidence="11 20" id="KW-0675">Receptor</keyword>
<keyword evidence="12" id="KW-0325">Glycoprotein</keyword>
<evidence type="ECO:0000256" key="7">
    <source>
        <dbReference type="ARBA" id="ARBA00022989"/>
    </source>
</evidence>
<sequence>MFLVFRLTFFFGSLALIAVSSDTRIPYRHGNSRGIGTKTEDIRRSVLELSRNSLAINDTYRTRLYSTGASFSNSARTSTTTENKTHPTKHNSSDFILSNRTEIPSNHHEEFLGHRVNSQTVELEVPGTDSTPTSRHKYLAHRLKRNLRLKRVGEDSETKDIIESRQMDKYGKETYVGEGPLATSDIMLESLPKPMAQNSTDYPFDFTRNDGLLTVAEDDFGEITPLIPLITRAKDNEVKNPFYPVTSETYGAYVILIISVIIFSIGILGNLTIMCIVCHNYYMRSISNSLLANLALWDFIIIFFCLPLVIFHELTKDWLLGEFSCKIIPYIEVASLGVTTFTLCALCIDRFRAATNVQLYYEMIENCTSTAAKLAVIWVGALLLALPELLIRQLVREEREPPEVTPCERCVVRISTALPDTLYVLGLTYDSARLWWYFGCYFCLPTLFTICCSLATAQKIRQAEQAERANVRANRKQIQLEGQMNCTVVALAIVYGFCIIPENICNIVSVYMAAGVPRRTLDILHLVSQLLLFCKSAVTPVLLLVLCRPFSRAFMDCCCCCCEECGPARPANATGASDEHEHECTTELELSPFSTIQRREVSSSSSAYTPVGTHC</sequence>
<dbReference type="KEGG" id="char:105896032"/>
<evidence type="ECO:0000256" key="1">
    <source>
        <dbReference type="ARBA" id="ARBA00004316"/>
    </source>
</evidence>
<feature type="transmembrane region" description="Helical" evidence="16">
    <location>
        <begin position="526"/>
        <end position="546"/>
    </location>
</feature>
<evidence type="ECO:0000256" key="4">
    <source>
        <dbReference type="ARBA" id="ARBA00022692"/>
    </source>
</evidence>
<dbReference type="InterPro" id="IPR017452">
    <property type="entry name" value="GPCR_Rhodpsn_7TM"/>
</dbReference>
<reference evidence="20" key="1">
    <citation type="submission" date="2025-08" db="UniProtKB">
        <authorList>
            <consortium name="RefSeq"/>
        </authorList>
    </citation>
    <scope>IDENTIFICATION</scope>
</reference>
<keyword evidence="5 17" id="KW-0732">Signal</keyword>
<gene>
    <name evidence="20" type="primary">gpr37a</name>
</gene>
<keyword evidence="6" id="KW-0832">Ubl conjugation</keyword>
<dbReference type="GeneID" id="105896032"/>
<accession>A0A6P3VPZ3</accession>
<keyword evidence="8" id="KW-0297">G-protein coupled receptor</keyword>
<dbReference type="Gene3D" id="1.20.1070.10">
    <property type="entry name" value="Rhodopsin 7-helix transmembrane proteins"/>
    <property type="match status" value="1"/>
</dbReference>
<keyword evidence="9 16" id="KW-0472">Membrane</keyword>
<dbReference type="CDD" id="cd15127">
    <property type="entry name" value="7tmA_GPR37"/>
    <property type="match status" value="1"/>
</dbReference>
<dbReference type="OrthoDB" id="9939725at2759"/>
<dbReference type="GO" id="GO:0005886">
    <property type="term" value="C:plasma membrane"/>
    <property type="evidence" value="ECO:0007669"/>
    <property type="project" value="UniProtKB-SubCell"/>
</dbReference>
<evidence type="ECO:0000256" key="16">
    <source>
        <dbReference type="SAM" id="Phobius"/>
    </source>
</evidence>
<feature type="compositionally biased region" description="Polar residues" evidence="15">
    <location>
        <begin position="71"/>
        <end position="82"/>
    </location>
</feature>
<dbReference type="SUPFAM" id="SSF81321">
    <property type="entry name" value="Family A G protein-coupled receptor-like"/>
    <property type="match status" value="1"/>
</dbReference>
<dbReference type="GO" id="GO:0043235">
    <property type="term" value="C:receptor complex"/>
    <property type="evidence" value="ECO:0007669"/>
    <property type="project" value="TreeGrafter"/>
</dbReference>
<evidence type="ECO:0000259" key="18">
    <source>
        <dbReference type="PROSITE" id="PS50262"/>
    </source>
</evidence>
<dbReference type="PANTHER" id="PTHR46216">
    <property type="entry name" value="PROSAPOSIN RECEPTOR GPR37 FAMILY MEMBER"/>
    <property type="match status" value="1"/>
</dbReference>
<feature type="region of interest" description="Disordered" evidence="15">
    <location>
        <begin position="71"/>
        <end position="97"/>
    </location>
</feature>
<evidence type="ECO:0000256" key="14">
    <source>
        <dbReference type="ARBA" id="ARBA00023273"/>
    </source>
</evidence>
<keyword evidence="3" id="KW-1003">Cell membrane</keyword>
<dbReference type="CTD" id="100537916"/>
<comment type="subcellular location">
    <subcellularLocation>
        <location evidence="2">Cell membrane</location>
        <topology evidence="2">Multi-pass membrane protein</topology>
    </subcellularLocation>
    <subcellularLocation>
        <location evidence="1">Cell projection</location>
    </subcellularLocation>
</comment>
<dbReference type="GO" id="GO:0042995">
    <property type="term" value="C:cell projection"/>
    <property type="evidence" value="ECO:0007669"/>
    <property type="project" value="UniProtKB-SubCell"/>
</dbReference>
<feature type="transmembrane region" description="Helical" evidence="16">
    <location>
        <begin position="330"/>
        <end position="349"/>
    </location>
</feature>
<feature type="transmembrane region" description="Helical" evidence="16">
    <location>
        <begin position="250"/>
        <end position="278"/>
    </location>
</feature>
<evidence type="ECO:0000256" key="5">
    <source>
        <dbReference type="ARBA" id="ARBA00022729"/>
    </source>
</evidence>
<dbReference type="InterPro" id="IPR000276">
    <property type="entry name" value="GPCR_Rhodpsn"/>
</dbReference>
<protein>
    <submittedName>
        <fullName evidence="20">Prosaposin receptor GPR37</fullName>
    </submittedName>
</protein>
<feature type="transmembrane region" description="Helical" evidence="16">
    <location>
        <begin position="434"/>
        <end position="455"/>
    </location>
</feature>
<keyword evidence="7 16" id="KW-1133">Transmembrane helix</keyword>